<evidence type="ECO:0000313" key="5">
    <source>
        <dbReference type="Proteomes" id="UP000695264"/>
    </source>
</evidence>
<dbReference type="Pfam" id="PF13406">
    <property type="entry name" value="SLT_2"/>
    <property type="match status" value="1"/>
</dbReference>
<protein>
    <recommendedName>
        <fullName evidence="3">Transglycosylase SLT domain-containing protein</fullName>
    </recommendedName>
</protein>
<feature type="compositionally biased region" description="Basic and acidic residues" evidence="1">
    <location>
        <begin position="431"/>
        <end position="453"/>
    </location>
</feature>
<dbReference type="Gene3D" id="1.10.530.10">
    <property type="match status" value="1"/>
</dbReference>
<feature type="domain" description="Transglycosylase SLT" evidence="3">
    <location>
        <begin position="169"/>
        <end position="215"/>
    </location>
</feature>
<feature type="region of interest" description="Disordered" evidence="1">
    <location>
        <begin position="256"/>
        <end position="461"/>
    </location>
</feature>
<evidence type="ECO:0000256" key="2">
    <source>
        <dbReference type="SAM" id="SignalP"/>
    </source>
</evidence>
<dbReference type="PANTHER" id="PTHR30163">
    <property type="entry name" value="MEMBRANE-BOUND LYTIC MUREIN TRANSGLYCOSYLASE B"/>
    <property type="match status" value="1"/>
</dbReference>
<dbReference type="CDD" id="cd13399">
    <property type="entry name" value="Slt35-like"/>
    <property type="match status" value="1"/>
</dbReference>
<feature type="compositionally biased region" description="Gly residues" evidence="1">
    <location>
        <begin position="270"/>
        <end position="296"/>
    </location>
</feature>
<name>A0ABX1C0I0_9ACTN</name>
<dbReference type="InterPro" id="IPR023346">
    <property type="entry name" value="Lysozyme-like_dom_sf"/>
</dbReference>
<dbReference type="RefSeq" id="WP_168102817.1">
    <property type="nucleotide sequence ID" value="NZ_JAATEN010000012.1"/>
</dbReference>
<feature type="signal peptide" evidence="2">
    <location>
        <begin position="1"/>
        <end position="24"/>
    </location>
</feature>
<keyword evidence="2" id="KW-0732">Signal</keyword>
<dbReference type="InterPro" id="IPR043426">
    <property type="entry name" value="MltB-like"/>
</dbReference>
<comment type="caution">
    <text evidence="4">The sequence shown here is derived from an EMBL/GenBank/DDBJ whole genome shotgun (WGS) entry which is preliminary data.</text>
</comment>
<organism evidence="4 5">
    <name type="scientific">Streptomyces zingiberis</name>
    <dbReference type="NCBI Taxonomy" id="2053010"/>
    <lineage>
        <taxon>Bacteria</taxon>
        <taxon>Bacillati</taxon>
        <taxon>Actinomycetota</taxon>
        <taxon>Actinomycetes</taxon>
        <taxon>Kitasatosporales</taxon>
        <taxon>Streptomycetaceae</taxon>
        <taxon>Streptomyces</taxon>
    </lineage>
</organism>
<reference evidence="4 5" key="1">
    <citation type="submission" date="2020-03" db="EMBL/GenBank/DDBJ databases">
        <title>WGS of actinomycetes isolated from Thailand.</title>
        <authorList>
            <person name="Thawai C."/>
        </authorList>
    </citation>
    <scope>NUCLEOTIDE SEQUENCE [LARGE SCALE GENOMIC DNA]</scope>
    <source>
        <strain evidence="4 5">PLAI 1-29</strain>
    </source>
</reference>
<dbReference type="EMBL" id="JAATEN010000012">
    <property type="protein sequence ID" value="NJQ02195.1"/>
    <property type="molecule type" value="Genomic_DNA"/>
</dbReference>
<dbReference type="Proteomes" id="UP000695264">
    <property type="component" value="Unassembled WGS sequence"/>
</dbReference>
<evidence type="ECO:0000313" key="4">
    <source>
        <dbReference type="EMBL" id="NJQ02195.1"/>
    </source>
</evidence>
<accession>A0ABX1C0I0</accession>
<dbReference type="PANTHER" id="PTHR30163:SF8">
    <property type="entry name" value="LYTIC MUREIN TRANSGLYCOSYLASE"/>
    <property type="match status" value="1"/>
</dbReference>
<feature type="compositionally biased region" description="Low complexity" evidence="1">
    <location>
        <begin position="343"/>
        <end position="411"/>
    </location>
</feature>
<gene>
    <name evidence="4" type="ORF">HCK00_17015</name>
</gene>
<dbReference type="SUPFAM" id="SSF53955">
    <property type="entry name" value="Lysozyme-like"/>
    <property type="match status" value="1"/>
</dbReference>
<sequence>MAAHIGRRLRRGAATTAVAAVAMAALTASQAPGLVSPENERTPAGSPADDLPIDGGSPYHTDLPPLRTPDKPGTSTRLPGVKDPASGIPATVLDAYRQAEAALAVSNPGCNLPWELLAAIGKVESGHARGGAVDAEGTTLTPIRGPQLNGDGFARIADTDGGTYDGDTSFDRAVGPMQFIPSTWMRWSADGNGDGAKDPNNIYDAALAAGRYLCAGGRDLADPGDLERAILGYNPSREYLNTVLTWLESYRKGTHEVPDGTGVLPTTPGAGSGAGSGGKGSGSGVTPGTGGTGPGGKEATAPSGRDGKPGEPGRPGTPDRPADPDRPTVSASGTVRPGGGSPTGTSPSPSAPETTEPGDGPGEGETTPPAECPTDSASPSPSPSDGSGSPAPSASPSASPSGSGSPTTSPGDDPEEPEDGAEDPGDPDDPCGDRDAEDGDGKDGEDGDGKDTVAEPAAAPTAGSLIGTALARLTSA</sequence>
<feature type="compositionally biased region" description="Acidic residues" evidence="1">
    <location>
        <begin position="412"/>
        <end position="430"/>
    </location>
</feature>
<evidence type="ECO:0000259" key="3">
    <source>
        <dbReference type="Pfam" id="PF13406"/>
    </source>
</evidence>
<feature type="chain" id="PRO_5046010862" description="Transglycosylase SLT domain-containing protein" evidence="2">
    <location>
        <begin position="25"/>
        <end position="476"/>
    </location>
</feature>
<proteinExistence type="predicted"/>
<evidence type="ECO:0000256" key="1">
    <source>
        <dbReference type="SAM" id="MobiDB-lite"/>
    </source>
</evidence>
<dbReference type="InterPro" id="IPR031304">
    <property type="entry name" value="SLT_2"/>
</dbReference>
<feature type="region of interest" description="Disordered" evidence="1">
    <location>
        <begin position="32"/>
        <end position="85"/>
    </location>
</feature>
<keyword evidence="5" id="KW-1185">Reference proteome</keyword>